<dbReference type="Proteomes" id="UP001497700">
    <property type="component" value="Unassembled WGS sequence"/>
</dbReference>
<protein>
    <submittedName>
        <fullName evidence="1">GMC oxidoreductase-domain-containing protein</fullName>
    </submittedName>
</protein>
<reference evidence="1 2" key="1">
    <citation type="journal article" date="2022" name="New Phytol.">
        <title>Ecological generalism drives hyperdiversity of secondary metabolite gene clusters in xylarialean endophytes.</title>
        <authorList>
            <person name="Franco M.E.E."/>
            <person name="Wisecaver J.H."/>
            <person name="Arnold A.E."/>
            <person name="Ju Y.M."/>
            <person name="Slot J.C."/>
            <person name="Ahrendt S."/>
            <person name="Moore L.P."/>
            <person name="Eastman K.E."/>
            <person name="Scott K."/>
            <person name="Konkel Z."/>
            <person name="Mondo S.J."/>
            <person name="Kuo A."/>
            <person name="Hayes R.D."/>
            <person name="Haridas S."/>
            <person name="Andreopoulos B."/>
            <person name="Riley R."/>
            <person name="LaButti K."/>
            <person name="Pangilinan J."/>
            <person name="Lipzen A."/>
            <person name="Amirebrahimi M."/>
            <person name="Yan J."/>
            <person name="Adam C."/>
            <person name="Keymanesh K."/>
            <person name="Ng V."/>
            <person name="Louie K."/>
            <person name="Northen T."/>
            <person name="Drula E."/>
            <person name="Henrissat B."/>
            <person name="Hsieh H.M."/>
            <person name="Youens-Clark K."/>
            <person name="Lutzoni F."/>
            <person name="Miadlikowska J."/>
            <person name="Eastwood D.C."/>
            <person name="Hamelin R.C."/>
            <person name="Grigoriev I.V."/>
            <person name="U'Ren J.M."/>
        </authorList>
    </citation>
    <scope>NUCLEOTIDE SEQUENCE [LARGE SCALE GENOMIC DNA]</scope>
    <source>
        <strain evidence="1 2">CBS 119005</strain>
    </source>
</reference>
<dbReference type="EMBL" id="MU393561">
    <property type="protein sequence ID" value="KAI4861131.1"/>
    <property type="molecule type" value="Genomic_DNA"/>
</dbReference>
<proteinExistence type="predicted"/>
<organism evidence="1 2">
    <name type="scientific">Hypoxylon rubiginosum</name>
    <dbReference type="NCBI Taxonomy" id="110542"/>
    <lineage>
        <taxon>Eukaryota</taxon>
        <taxon>Fungi</taxon>
        <taxon>Dikarya</taxon>
        <taxon>Ascomycota</taxon>
        <taxon>Pezizomycotina</taxon>
        <taxon>Sordariomycetes</taxon>
        <taxon>Xylariomycetidae</taxon>
        <taxon>Xylariales</taxon>
        <taxon>Hypoxylaceae</taxon>
        <taxon>Hypoxylon</taxon>
    </lineage>
</organism>
<evidence type="ECO:0000313" key="2">
    <source>
        <dbReference type="Proteomes" id="UP001497700"/>
    </source>
</evidence>
<name>A0ACB9YPT1_9PEZI</name>
<accession>A0ACB9YPT1</accession>
<comment type="caution">
    <text evidence="1">The sequence shown here is derived from an EMBL/GenBank/DDBJ whole genome shotgun (WGS) entry which is preliminary data.</text>
</comment>
<keyword evidence="2" id="KW-1185">Reference proteome</keyword>
<evidence type="ECO:0000313" key="1">
    <source>
        <dbReference type="EMBL" id="KAI4861131.1"/>
    </source>
</evidence>
<gene>
    <name evidence="1" type="ORF">F4820DRAFT_465051</name>
</gene>
<sequence>MVQTNTKTVFLAIKVFTPTKNASHATVLAVTSGVTSLPSSMLPGLSAYVASKLAQTKLIEFLASEQPDVFAATVHPGAVETAIFKKSGGKAESVPMDKVQLPAHFLLWMSSPEASFLNGRSVWANWDTSDPRVNVPGMWPSLIRTESTWDFKTIPQRGLEGREIGFPQGRLLGGSSALNGLAFSATSKANIDAWESLGNPGWGWQSFCESMKNSYTSPSADAKGSIQLTVPEADTEWPRIWTETLSALGFPTTGDPFSGELSGGVIVADSIHPLTKQRSYAGNAYLEPARSRPNLTIWTK</sequence>